<evidence type="ECO:0000313" key="2">
    <source>
        <dbReference type="Proteomes" id="UP000001173"/>
    </source>
</evidence>
<dbReference type="Gene3D" id="2.40.70.10">
    <property type="entry name" value="Acid Proteases"/>
    <property type="match status" value="1"/>
</dbReference>
<evidence type="ECO:0000313" key="1">
    <source>
        <dbReference type="EMBL" id="AAV88888.2"/>
    </source>
</evidence>
<organism evidence="1 2">
    <name type="scientific">Zymomonas mobilis subsp. mobilis (strain ATCC 31821 / ZM4 / CP4)</name>
    <dbReference type="NCBI Taxonomy" id="264203"/>
    <lineage>
        <taxon>Bacteria</taxon>
        <taxon>Pseudomonadati</taxon>
        <taxon>Pseudomonadota</taxon>
        <taxon>Alphaproteobacteria</taxon>
        <taxon>Sphingomonadales</taxon>
        <taxon>Zymomonadaceae</taxon>
        <taxon>Zymomonas</taxon>
    </lineage>
</organism>
<dbReference type="eggNOG" id="COG3577">
    <property type="taxonomic scope" value="Bacteria"/>
</dbReference>
<gene>
    <name evidence="1" type="ordered locus">ZMO0264</name>
</gene>
<dbReference type="KEGG" id="zmo:ZMO0264"/>
<dbReference type="STRING" id="264203.ZMO0264"/>
<name>Q5NQW6_ZYMMO</name>
<protein>
    <recommendedName>
        <fullName evidence="3">Aspartyl protease</fullName>
    </recommendedName>
</protein>
<dbReference type="HOGENOM" id="CLU_577391_0_0_5"/>
<proteinExistence type="predicted"/>
<dbReference type="InterPro" id="IPR021109">
    <property type="entry name" value="Peptidase_aspartic_dom_sf"/>
</dbReference>
<reference evidence="1 2" key="2">
    <citation type="journal article" date="2009" name="Nat. Biotechnol.">
        <title>Improved genome annotation for Zymomonas mobilis.</title>
        <authorList>
            <person name="Yang S."/>
            <person name="Pappas K.M."/>
            <person name="Hauser L.J."/>
            <person name="Land M.L."/>
            <person name="Chen G.L."/>
            <person name="Hurst G.B."/>
            <person name="Pan C."/>
            <person name="Kouvelis V.N."/>
            <person name="Typas M.A."/>
            <person name="Pelletier D.A."/>
            <person name="Klingeman D.M."/>
            <person name="Chang Y.J."/>
            <person name="Samatova N.F."/>
            <person name="Brown S.D."/>
        </authorList>
    </citation>
    <scope>NUCLEOTIDE SEQUENCE [LARGE SCALE GENOMIC DNA]</scope>
    <source>
        <strain evidence="2">ATCC 31821 / ZM4 / CP4</strain>
    </source>
</reference>
<dbReference type="RefSeq" id="WP_011240205.1">
    <property type="nucleotide sequence ID" value="NC_006526.2"/>
</dbReference>
<dbReference type="Proteomes" id="UP000001173">
    <property type="component" value="Chromosome"/>
</dbReference>
<sequence length="477" mass="54008">MPKKYRFLLYPLLLNSVLLPPLKADKPLISEKLIEFLRSTTAEEQQKGVELNPGNKRLVDALFEGDSLLIEKIANEPETTNIVKKFTKIEALLVKGNYEEVNRQLAICKKTFFQDPNTPTLLPPINNVVMTCDQISAGNYFLEGNLPAWGEKLNNINNTYYPVIRKFKGLENFSLSATKMGSLTVFPSLIPAFTVTGIDHKQSLPIKYQDINKNKTWKIPYINASLNGKKTILLLDTESAISKLPIDLKDSPHVHIVGHINYADNGTAEIFSGDLGIVDELKIGTAVLKNVPFLFTTTKKAYLGLMVLQKLGKIKINKQQMTFGKNINCNCQQDIHLGSTFEGDYQALKYPITWQGRTDLVAIDLSEENIDFNLLQFKSEFTPEEQILFEKQKKIIDEFTDITKDKITDPAYIVESDLSIDGINYRKRQKLVLKDTRRRPTMTIGASILEKADLYLDFINHKACLMPNNSDTQPMPQ</sequence>
<evidence type="ECO:0008006" key="3">
    <source>
        <dbReference type="Google" id="ProtNLM"/>
    </source>
</evidence>
<keyword evidence="2" id="KW-1185">Reference proteome</keyword>
<accession>Q5NQW6</accession>
<dbReference type="AlphaFoldDB" id="Q5NQW6"/>
<dbReference type="EMBL" id="AE008692">
    <property type="protein sequence ID" value="AAV88888.2"/>
    <property type="molecule type" value="Genomic_DNA"/>
</dbReference>
<reference evidence="1 2" key="1">
    <citation type="journal article" date="2005" name="Nat. Biotechnol.">
        <title>The genome sequence of the ethanologenic bacterium Zymomonas mobilis ZM4.</title>
        <authorList>
            <person name="Seo J.S."/>
            <person name="Chong H."/>
            <person name="Park H.S."/>
            <person name="Yoon K.O."/>
            <person name="Jung C."/>
            <person name="Kim J.J."/>
            <person name="Hong J.H."/>
            <person name="Kim H."/>
            <person name="Kim J.H."/>
            <person name="Kil J.I."/>
            <person name="Park C.J."/>
            <person name="Oh H.M."/>
            <person name="Lee J.S."/>
            <person name="Jin S.J."/>
            <person name="Um H.W."/>
            <person name="Lee H.J."/>
            <person name="Oh S.J."/>
            <person name="Kim J.Y."/>
            <person name="Kang H.L."/>
            <person name="Lee S.Y."/>
            <person name="Lee K.J."/>
            <person name="Kang H.S."/>
        </authorList>
    </citation>
    <scope>NUCLEOTIDE SEQUENCE [LARGE SCALE GENOMIC DNA]</scope>
    <source>
        <strain evidence="2">ATCC 31821 / ZM4 / CP4</strain>
    </source>
</reference>